<dbReference type="Pfam" id="PF07731">
    <property type="entry name" value="Cu-oxidase_2"/>
    <property type="match status" value="1"/>
</dbReference>
<dbReference type="Gene3D" id="2.60.40.420">
    <property type="entry name" value="Cupredoxins - blue copper proteins"/>
    <property type="match status" value="3"/>
</dbReference>
<feature type="domain" description="Plastocyanin-like" evidence="3">
    <location>
        <begin position="573"/>
        <end position="662"/>
    </location>
</feature>
<dbReference type="InterPro" id="IPR006311">
    <property type="entry name" value="TAT_signal"/>
</dbReference>
<evidence type="ECO:0000256" key="2">
    <source>
        <dbReference type="SAM" id="MobiDB-lite"/>
    </source>
</evidence>
<evidence type="ECO:0000313" key="5">
    <source>
        <dbReference type="Proteomes" id="UP000645217"/>
    </source>
</evidence>
<sequence>MVTRRQFLSGMGGAVLLAGVRARTAARPWSGDAVAAGLLDPAAIPKYVTPLPVPPVMPALGPLGGPADRYEIGVRRFRQQILPPGHPPTMVFGYGSSRHPETFSSPGWTVEARAGRPVEVRWVNELVGRDGGFLPHPLPVDQTLHWANPGGGTAGRDSRPHFTTTPGPYHGPVPIVTHLHGGRNPADSDGYPEAWYLPDARNLPAGYAKYGTKYADYAALAEDRDGRPWGPGAAVFRYPNDQRAATLWYHDHVLGMTRLNVYAGLAGFYLLRGGPGDLPTGVLPGPGAGEDGGGPYEIPIVVQDRSFAPDGSLHYPLSRRDFDRFPGPYIPHSDVPPIWQPEFFGTAMMVNGRTWPYLDVRPRRFRFRFLNGCNARTLDLKIVTSPTARRPVPAALPFWQIGADAGFLPAPQRLGHLLLAPAERADVIVDFTGIPAGTALYLVNEGPDGPFRGDPHARPADPATTGQVLKFMVLPKTGRDTSVPPDRLTLPDLPRLGTESLTRRVALLESTSTAIPGGGPAAALLGLVEKGGAERPGEGGPHGGMPHAVTPEGGEVGRALMWSDPITENPVVGATEVWEIHNFTMDAHPIHVHEVPFYVLDRRPFSGGSHGPAPGETGYKDTVIAYPNQVTRIKALFERPGLYVWHCHILEHEDNEMMRPYRIEG</sequence>
<dbReference type="EMBL" id="BMNT01000002">
    <property type="protein sequence ID" value="GGK64588.1"/>
    <property type="molecule type" value="Genomic_DNA"/>
</dbReference>
<dbReference type="InterPro" id="IPR011706">
    <property type="entry name" value="Cu-oxidase_C"/>
</dbReference>
<gene>
    <name evidence="4" type="primary">ompC</name>
    <name evidence="4" type="ORF">GCM10007964_04560</name>
</gene>
<dbReference type="CDD" id="cd13868">
    <property type="entry name" value="CuRO_2_CotA_like"/>
    <property type="match status" value="1"/>
</dbReference>
<dbReference type="PANTHER" id="PTHR48267:SF1">
    <property type="entry name" value="BILIRUBIN OXIDASE"/>
    <property type="match status" value="1"/>
</dbReference>
<dbReference type="CDD" id="cd13844">
    <property type="entry name" value="CuRO_1_BOD_CotA_like"/>
    <property type="match status" value="1"/>
</dbReference>
<accession>A0A917QR91</accession>
<proteinExistence type="inferred from homology"/>
<dbReference type="InterPro" id="IPR008972">
    <property type="entry name" value="Cupredoxin"/>
</dbReference>
<keyword evidence="5" id="KW-1185">Reference proteome</keyword>
<comment type="caution">
    <text evidence="4">The sequence shown here is derived from an EMBL/GenBank/DDBJ whole genome shotgun (WGS) entry which is preliminary data.</text>
</comment>
<evidence type="ECO:0000313" key="4">
    <source>
        <dbReference type="EMBL" id="GGK64588.1"/>
    </source>
</evidence>
<dbReference type="CDD" id="cd13891">
    <property type="entry name" value="CuRO_3_CotA_like"/>
    <property type="match status" value="1"/>
</dbReference>
<reference evidence="4" key="1">
    <citation type="journal article" date="2014" name="Int. J. Syst. Evol. Microbiol.">
        <title>Complete genome sequence of Corynebacterium casei LMG S-19264T (=DSM 44701T), isolated from a smear-ripened cheese.</title>
        <authorList>
            <consortium name="US DOE Joint Genome Institute (JGI-PGF)"/>
            <person name="Walter F."/>
            <person name="Albersmeier A."/>
            <person name="Kalinowski J."/>
            <person name="Ruckert C."/>
        </authorList>
    </citation>
    <scope>NUCLEOTIDE SEQUENCE</scope>
    <source>
        <strain evidence="4">JCM 13064</strain>
    </source>
</reference>
<name>A0A917QR91_9ACTN</name>
<dbReference type="GO" id="GO:0005507">
    <property type="term" value="F:copper ion binding"/>
    <property type="evidence" value="ECO:0007669"/>
    <property type="project" value="InterPro"/>
</dbReference>
<dbReference type="Proteomes" id="UP000645217">
    <property type="component" value="Unassembled WGS sequence"/>
</dbReference>
<dbReference type="AlphaFoldDB" id="A0A917QR91"/>
<organism evidence="4 5">
    <name type="scientific">Sphaerisporangium melleum</name>
    <dbReference type="NCBI Taxonomy" id="321316"/>
    <lineage>
        <taxon>Bacteria</taxon>
        <taxon>Bacillati</taxon>
        <taxon>Actinomycetota</taxon>
        <taxon>Actinomycetes</taxon>
        <taxon>Streptosporangiales</taxon>
        <taxon>Streptosporangiaceae</taxon>
        <taxon>Sphaerisporangium</taxon>
    </lineage>
</organism>
<reference evidence="4" key="2">
    <citation type="submission" date="2020-09" db="EMBL/GenBank/DDBJ databases">
        <authorList>
            <person name="Sun Q."/>
            <person name="Ohkuma M."/>
        </authorList>
    </citation>
    <scope>NUCLEOTIDE SEQUENCE</scope>
    <source>
        <strain evidence="4">JCM 13064</strain>
    </source>
</reference>
<protein>
    <submittedName>
        <fullName evidence="4">Multicopper oxidase</fullName>
    </submittedName>
</protein>
<dbReference type="PROSITE" id="PS51318">
    <property type="entry name" value="TAT"/>
    <property type="match status" value="1"/>
</dbReference>
<dbReference type="InterPro" id="IPR045087">
    <property type="entry name" value="Cu-oxidase_fam"/>
</dbReference>
<dbReference type="GO" id="GO:0016491">
    <property type="term" value="F:oxidoreductase activity"/>
    <property type="evidence" value="ECO:0007669"/>
    <property type="project" value="InterPro"/>
</dbReference>
<comment type="similarity">
    <text evidence="1">Belongs to the multicopper oxidase family.</text>
</comment>
<feature type="region of interest" description="Disordered" evidence="2">
    <location>
        <begin position="532"/>
        <end position="553"/>
    </location>
</feature>
<evidence type="ECO:0000259" key="3">
    <source>
        <dbReference type="Pfam" id="PF07731"/>
    </source>
</evidence>
<dbReference type="SUPFAM" id="SSF49503">
    <property type="entry name" value="Cupredoxins"/>
    <property type="match status" value="3"/>
</dbReference>
<evidence type="ECO:0000256" key="1">
    <source>
        <dbReference type="ARBA" id="ARBA00010609"/>
    </source>
</evidence>
<dbReference type="PANTHER" id="PTHR48267">
    <property type="entry name" value="CUPREDOXIN SUPERFAMILY PROTEIN"/>
    <property type="match status" value="1"/>
</dbReference>